<reference evidence="2" key="1">
    <citation type="submission" date="2014-12" db="EMBL/GenBank/DDBJ databases">
        <authorList>
            <person name="Salcher M.M."/>
        </authorList>
    </citation>
    <scope>NUCLEOTIDE SEQUENCE [LARGE SCALE GENOMIC DNA]</scope>
    <source>
        <strain evidence="2">MMS-10A-171</strain>
    </source>
</reference>
<protein>
    <submittedName>
        <fullName evidence="1">Uncharacterized protein</fullName>
    </submittedName>
</protein>
<sequence length="141" mass="16730">MPRKKIPPKPIEIIHCEDFDIEIMEDDWNIKGHGSNKVKEFRFHVNKMVLRMIDDFVDHNYNLKPLMTNKNDYLDNATAFARKADKYGLGFHLEDDQQLRKYYYPVVKLEIEKNIRIKSGATPPPKSFPLQKLLEYFKSSK</sequence>
<evidence type="ECO:0000313" key="1">
    <source>
        <dbReference type="EMBL" id="CEZ19036.1"/>
    </source>
</evidence>
<dbReference type="Proteomes" id="UP000064007">
    <property type="component" value="Chromosome 1"/>
</dbReference>
<dbReference type="KEGG" id="mbat:BN1208_0141"/>
<dbReference type="HOGENOM" id="CLU_1823083_0_0_4"/>
<evidence type="ECO:0000313" key="2">
    <source>
        <dbReference type="Proteomes" id="UP000064007"/>
    </source>
</evidence>
<dbReference type="RefSeq" id="WP_046486784.1">
    <property type="nucleotide sequence ID" value="NZ_LN827929.1"/>
</dbReference>
<name>A0A0D6ETU5_9PROT</name>
<keyword evidence="2" id="KW-1185">Reference proteome</keyword>
<dbReference type="STRING" id="1581557.BN1208_0141"/>
<organism evidence="1 2">
    <name type="scientific">Candidatus Methylopumilus planktonicus</name>
    <dbReference type="NCBI Taxonomy" id="1581557"/>
    <lineage>
        <taxon>Bacteria</taxon>
        <taxon>Pseudomonadati</taxon>
        <taxon>Pseudomonadota</taxon>
        <taxon>Betaproteobacteria</taxon>
        <taxon>Nitrosomonadales</taxon>
        <taxon>Methylophilaceae</taxon>
        <taxon>Candidatus Methylopumilus</taxon>
    </lineage>
</organism>
<proteinExistence type="predicted"/>
<dbReference type="EMBL" id="LN827929">
    <property type="protein sequence ID" value="CEZ19036.1"/>
    <property type="molecule type" value="Genomic_DNA"/>
</dbReference>
<dbReference type="AlphaFoldDB" id="A0A0D6ETU5"/>
<gene>
    <name evidence="1" type="ORF">BN1208_0141</name>
</gene>
<accession>A0A0D6ETU5</accession>